<proteinExistence type="predicted"/>
<keyword evidence="2" id="KW-1185">Reference proteome</keyword>
<dbReference type="Proteomes" id="UP000179636">
    <property type="component" value="Unassembled WGS sequence"/>
</dbReference>
<dbReference type="STRING" id="1908205.BKG60_26200"/>
<evidence type="ECO:0000313" key="2">
    <source>
        <dbReference type="Proteomes" id="UP000179636"/>
    </source>
</evidence>
<reference evidence="1 2" key="1">
    <citation type="submission" date="2016-10" db="EMBL/GenBank/DDBJ databases">
        <title>Evaluation of Human, Animal and Environmental Mycobacterium chelonae Isolates by Core Genome Phylogenomic Analysis, Targeted Gene Comparison, and Anti-microbial Susceptibility Patterns: A Tale of Mistaken Identities.</title>
        <authorList>
            <person name="Fogelson S.B."/>
            <person name="Camus A.C."/>
            <person name="Lorenz W."/>
            <person name="Vasireddy R."/>
            <person name="Vasireddy S."/>
            <person name="Smith T."/>
            <person name="Brown-Elliott B.A."/>
            <person name="Wallace R.J.Jr."/>
            <person name="Hasan N.A."/>
            <person name="Reischl U."/>
            <person name="Sanchez S."/>
        </authorList>
    </citation>
    <scope>NUCLEOTIDE SEQUENCE [LARGE SCALE GENOMIC DNA]</scope>
    <source>
        <strain evidence="1 2">24999</strain>
    </source>
</reference>
<accession>A0A1Q9W388</accession>
<organism evidence="1 2">
    <name type="scientific">Mycobacterium syngnathidarum</name>
    <dbReference type="NCBI Taxonomy" id="1908205"/>
    <lineage>
        <taxon>Bacteria</taxon>
        <taxon>Bacillati</taxon>
        <taxon>Actinomycetota</taxon>
        <taxon>Actinomycetes</taxon>
        <taxon>Mycobacteriales</taxon>
        <taxon>Mycobacteriaceae</taxon>
        <taxon>Mycobacterium</taxon>
    </lineage>
</organism>
<evidence type="ECO:0000313" key="1">
    <source>
        <dbReference type="EMBL" id="OHU05652.1"/>
    </source>
</evidence>
<name>A0A1Q9W388_9MYCO</name>
<gene>
    <name evidence="1" type="ORF">BKG61_07165</name>
</gene>
<dbReference type="RefSeq" id="WP_070187105.1">
    <property type="nucleotide sequence ID" value="NZ_MLCL01000089.1"/>
</dbReference>
<protein>
    <submittedName>
        <fullName evidence="1">Ferredoxin</fullName>
    </submittedName>
</protein>
<sequence length="92" mass="9849">MTVRSDPRLVEMPMMPVSCGRCGAVVLARKSSWQQTSVQWNAAATGLCRQRRDATALAGHSDRGLFLGCDSMRDSVSAAARDGALPVADGRR</sequence>
<comment type="caution">
    <text evidence="1">The sequence shown here is derived from an EMBL/GenBank/DDBJ whole genome shotgun (WGS) entry which is preliminary data.</text>
</comment>
<dbReference type="OrthoDB" id="3534313at2"/>
<dbReference type="EMBL" id="MLHV01000005">
    <property type="protein sequence ID" value="OHU05652.1"/>
    <property type="molecule type" value="Genomic_DNA"/>
</dbReference>
<accession>A0A1S1KI81</accession>
<dbReference type="AlphaFoldDB" id="A0A1Q9W388"/>